<dbReference type="InterPro" id="IPR017853">
    <property type="entry name" value="GH"/>
</dbReference>
<feature type="chain" id="PRO_5015616559" evidence="1">
    <location>
        <begin position="20"/>
        <end position="272"/>
    </location>
</feature>
<dbReference type="SUPFAM" id="SSF51445">
    <property type="entry name" value="(Trans)glycosidases"/>
    <property type="match status" value="1"/>
</dbReference>
<keyword evidence="4" id="KW-1185">Reference proteome</keyword>
<dbReference type="Pfam" id="PF11790">
    <property type="entry name" value="Glyco_hydro_cc"/>
    <property type="match status" value="1"/>
</dbReference>
<feature type="signal peptide" evidence="1">
    <location>
        <begin position="1"/>
        <end position="19"/>
    </location>
</feature>
<sequence length="272" mass="29893">MHLKSYCLLLGVSSSAALAQQHPLSPNGRKAGAAGDTALSFWKDHLSWWHDWTPSPSSPKGAGLVPVSMLWGGGNNGPLDAQRLQQFEQLTATPDYVMGFNEPDCSGADVSADIDVSRGVDLWNSLIAPMGDKGAVLGSPAMCRQKDESWLKQFSQQPLNRSWDFTAIHIFKPDMAGVQADIDYYWNTYQKPLWVTEFACVFDQNNFTPCSDQGQIDQWISDVVDLFEANEHVLAYAYTDGLGLGTAWPPVKSDGSLSESGQAYLNAISKYY</sequence>
<organism evidence="3 4">
    <name type="scientific">Trichoderma citrinoviride</name>
    <dbReference type="NCBI Taxonomy" id="58853"/>
    <lineage>
        <taxon>Eukaryota</taxon>
        <taxon>Fungi</taxon>
        <taxon>Dikarya</taxon>
        <taxon>Ascomycota</taxon>
        <taxon>Pezizomycotina</taxon>
        <taxon>Sordariomycetes</taxon>
        <taxon>Hypocreomycetidae</taxon>
        <taxon>Hypocreales</taxon>
        <taxon>Hypocreaceae</taxon>
        <taxon>Trichoderma</taxon>
    </lineage>
</organism>
<dbReference type="Proteomes" id="UP000241546">
    <property type="component" value="Unassembled WGS sequence"/>
</dbReference>
<dbReference type="GO" id="GO:0071966">
    <property type="term" value="P:fungal-type cell wall polysaccharide metabolic process"/>
    <property type="evidence" value="ECO:0007669"/>
    <property type="project" value="TreeGrafter"/>
</dbReference>
<accession>A0A2T4B2C3</accession>
<dbReference type="PANTHER" id="PTHR34154:SF14">
    <property type="entry name" value="ASL1-LIKE GLYCOSYL HYDROLASE CATALYTIC DOMAIN-CONTAINING PROTEIN"/>
    <property type="match status" value="1"/>
</dbReference>
<dbReference type="GO" id="GO:0016787">
    <property type="term" value="F:hydrolase activity"/>
    <property type="evidence" value="ECO:0007669"/>
    <property type="project" value="UniProtKB-KW"/>
</dbReference>
<feature type="domain" description="Asl1-like glycosyl hydrolase catalytic" evidence="2">
    <location>
        <begin position="36"/>
        <end position="264"/>
    </location>
</feature>
<dbReference type="RefSeq" id="XP_024746792.1">
    <property type="nucleotide sequence ID" value="XM_024891437.1"/>
</dbReference>
<dbReference type="PANTHER" id="PTHR34154">
    <property type="entry name" value="ALKALI-SENSITIVE LINKAGE PROTEIN 1"/>
    <property type="match status" value="1"/>
</dbReference>
<name>A0A2T4B2C3_9HYPO</name>
<evidence type="ECO:0000313" key="3">
    <source>
        <dbReference type="EMBL" id="PTB63472.1"/>
    </source>
</evidence>
<dbReference type="AlphaFoldDB" id="A0A2T4B2C3"/>
<keyword evidence="3" id="KW-0378">Hydrolase</keyword>
<keyword evidence="1" id="KW-0732">Signal</keyword>
<gene>
    <name evidence="3" type="ORF">BBK36DRAFT_1126924</name>
</gene>
<evidence type="ECO:0000256" key="1">
    <source>
        <dbReference type="SAM" id="SignalP"/>
    </source>
</evidence>
<dbReference type="InterPro" id="IPR053183">
    <property type="entry name" value="ASL1"/>
</dbReference>
<dbReference type="GO" id="GO:0009277">
    <property type="term" value="C:fungal-type cell wall"/>
    <property type="evidence" value="ECO:0007669"/>
    <property type="project" value="TreeGrafter"/>
</dbReference>
<dbReference type="EMBL" id="KZ680219">
    <property type="protein sequence ID" value="PTB63472.1"/>
    <property type="molecule type" value="Genomic_DNA"/>
</dbReference>
<dbReference type="InterPro" id="IPR024655">
    <property type="entry name" value="Asl1_glyco_hydro_catalytic"/>
</dbReference>
<protein>
    <submittedName>
        <fullName evidence="3">Glycoside hydrolase family 128 protein</fullName>
    </submittedName>
</protein>
<evidence type="ECO:0000313" key="4">
    <source>
        <dbReference type="Proteomes" id="UP000241546"/>
    </source>
</evidence>
<dbReference type="GeneID" id="36599555"/>
<proteinExistence type="predicted"/>
<evidence type="ECO:0000259" key="2">
    <source>
        <dbReference type="Pfam" id="PF11790"/>
    </source>
</evidence>
<dbReference type="OrthoDB" id="5959761at2759"/>
<reference evidence="4" key="1">
    <citation type="submission" date="2016-07" db="EMBL/GenBank/DDBJ databases">
        <title>Multiple horizontal gene transfer events from other fungi enriched the ability of initially mycotrophic Trichoderma (Ascomycota) to feed on dead plant biomass.</title>
        <authorList>
            <consortium name="DOE Joint Genome Institute"/>
            <person name="Atanasova L."/>
            <person name="Chenthamara K."/>
            <person name="Zhang J."/>
            <person name="Grujic M."/>
            <person name="Henrissat B."/>
            <person name="Kuo A."/>
            <person name="Aerts A."/>
            <person name="Salamov A."/>
            <person name="Lipzen A."/>
            <person name="Labutti K."/>
            <person name="Barry K."/>
            <person name="Miao Y."/>
            <person name="Rahimi M.J."/>
            <person name="Shen Q."/>
            <person name="Grigoriev I.V."/>
            <person name="Kubicek C.P."/>
            <person name="Druzhinina I.S."/>
        </authorList>
    </citation>
    <scope>NUCLEOTIDE SEQUENCE [LARGE SCALE GENOMIC DNA]</scope>
    <source>
        <strain evidence="4">TUCIM 6016</strain>
    </source>
</reference>